<comment type="subcellular location">
    <subcellularLocation>
        <location evidence="1 8">Cell membrane</location>
        <topology evidence="1 8">Multi-pass membrane protein</topology>
    </subcellularLocation>
</comment>
<feature type="transmembrane region" description="Helical" evidence="8">
    <location>
        <begin position="154"/>
        <end position="177"/>
    </location>
</feature>
<feature type="transmembrane region" description="Helical" evidence="8">
    <location>
        <begin position="73"/>
        <end position="91"/>
    </location>
</feature>
<dbReference type="PANTHER" id="PTHR36488">
    <property type="entry name" value="CASP-LIKE PROTEIN 1U1"/>
    <property type="match status" value="1"/>
</dbReference>
<evidence type="ECO:0000256" key="4">
    <source>
        <dbReference type="ARBA" id="ARBA00022475"/>
    </source>
</evidence>
<comment type="subunit">
    <text evidence="3 8">Homodimer and heterodimers.</text>
</comment>
<feature type="transmembrane region" description="Helical" evidence="8">
    <location>
        <begin position="103"/>
        <end position="133"/>
    </location>
</feature>
<gene>
    <name evidence="10" type="ORF">C2S53_004482</name>
</gene>
<evidence type="ECO:0000256" key="1">
    <source>
        <dbReference type="ARBA" id="ARBA00004651"/>
    </source>
</evidence>
<name>A0AAD4IZ06_PERFH</name>
<dbReference type="InterPro" id="IPR006702">
    <property type="entry name" value="CASP_dom"/>
</dbReference>
<organism evidence="10 11">
    <name type="scientific">Perilla frutescens var. hirtella</name>
    <name type="common">Perilla citriodora</name>
    <name type="synonym">Perilla setoyensis</name>
    <dbReference type="NCBI Taxonomy" id="608512"/>
    <lineage>
        <taxon>Eukaryota</taxon>
        <taxon>Viridiplantae</taxon>
        <taxon>Streptophyta</taxon>
        <taxon>Embryophyta</taxon>
        <taxon>Tracheophyta</taxon>
        <taxon>Spermatophyta</taxon>
        <taxon>Magnoliopsida</taxon>
        <taxon>eudicotyledons</taxon>
        <taxon>Gunneridae</taxon>
        <taxon>Pentapetalae</taxon>
        <taxon>asterids</taxon>
        <taxon>lamiids</taxon>
        <taxon>Lamiales</taxon>
        <taxon>Lamiaceae</taxon>
        <taxon>Nepetoideae</taxon>
        <taxon>Elsholtzieae</taxon>
        <taxon>Perilla</taxon>
    </lineage>
</organism>
<evidence type="ECO:0000256" key="7">
    <source>
        <dbReference type="ARBA" id="ARBA00023136"/>
    </source>
</evidence>
<evidence type="ECO:0000256" key="3">
    <source>
        <dbReference type="ARBA" id="ARBA00011489"/>
    </source>
</evidence>
<keyword evidence="4 8" id="KW-1003">Cell membrane</keyword>
<evidence type="ECO:0000256" key="2">
    <source>
        <dbReference type="ARBA" id="ARBA00007651"/>
    </source>
</evidence>
<evidence type="ECO:0000313" key="10">
    <source>
        <dbReference type="EMBL" id="KAH6823746.1"/>
    </source>
</evidence>
<keyword evidence="5 8" id="KW-0812">Transmembrane</keyword>
<dbReference type="PANTHER" id="PTHR36488:SF8">
    <property type="entry name" value="CASP-LIKE PROTEIN 1U1"/>
    <property type="match status" value="1"/>
</dbReference>
<evidence type="ECO:0000256" key="8">
    <source>
        <dbReference type="RuleBase" id="RU361233"/>
    </source>
</evidence>
<accession>A0AAD4IZ06</accession>
<evidence type="ECO:0000256" key="6">
    <source>
        <dbReference type="ARBA" id="ARBA00022989"/>
    </source>
</evidence>
<feature type="domain" description="Casparian strip membrane protein" evidence="9">
    <location>
        <begin position="24"/>
        <end position="167"/>
    </location>
</feature>
<feature type="transmembrane region" description="Helical" evidence="8">
    <location>
        <begin position="21"/>
        <end position="44"/>
    </location>
</feature>
<dbReference type="Pfam" id="PF04535">
    <property type="entry name" value="CASP_dom"/>
    <property type="match status" value="1"/>
</dbReference>
<dbReference type="NCBIfam" id="TIGR01569">
    <property type="entry name" value="A_tha_TIGR01569"/>
    <property type="match status" value="1"/>
</dbReference>
<protein>
    <recommendedName>
        <fullName evidence="8">CASP-like protein</fullName>
    </recommendedName>
</protein>
<dbReference type="GO" id="GO:0005886">
    <property type="term" value="C:plasma membrane"/>
    <property type="evidence" value="ECO:0007669"/>
    <property type="project" value="UniProtKB-SubCell"/>
</dbReference>
<keyword evidence="11" id="KW-1185">Reference proteome</keyword>
<dbReference type="InterPro" id="IPR006459">
    <property type="entry name" value="CASP/CASPL"/>
</dbReference>
<dbReference type="InterPro" id="IPR044173">
    <property type="entry name" value="CASPL"/>
</dbReference>
<keyword evidence="6 8" id="KW-1133">Transmembrane helix</keyword>
<comment type="similarity">
    <text evidence="2 8">Belongs to the Casparian strip membrane proteins (CASP) family.</text>
</comment>
<dbReference type="EMBL" id="SDAM02000556">
    <property type="protein sequence ID" value="KAH6823746.1"/>
    <property type="molecule type" value="Genomic_DNA"/>
</dbReference>
<evidence type="ECO:0000256" key="5">
    <source>
        <dbReference type="ARBA" id="ARBA00022692"/>
    </source>
</evidence>
<keyword evidence="7 8" id="KW-0472">Membrane</keyword>
<reference evidence="10 11" key="1">
    <citation type="journal article" date="2021" name="Nat. Commun.">
        <title>Incipient diploidization of the medicinal plant Perilla within 10,000 years.</title>
        <authorList>
            <person name="Zhang Y."/>
            <person name="Shen Q."/>
            <person name="Leng L."/>
            <person name="Zhang D."/>
            <person name="Chen S."/>
            <person name="Shi Y."/>
            <person name="Ning Z."/>
            <person name="Chen S."/>
        </authorList>
    </citation>
    <scope>NUCLEOTIDE SEQUENCE [LARGE SCALE GENOMIC DNA]</scope>
    <source>
        <strain evidence="11">cv. PC099</strain>
    </source>
</reference>
<comment type="caution">
    <text evidence="10">The sequence shown here is derived from an EMBL/GenBank/DDBJ whole genome shotgun (WGS) entry which is preliminary data.</text>
</comment>
<evidence type="ECO:0000313" key="11">
    <source>
        <dbReference type="Proteomes" id="UP001190926"/>
    </source>
</evidence>
<dbReference type="AlphaFoldDB" id="A0AAD4IZ06"/>
<evidence type="ECO:0000259" key="9">
    <source>
        <dbReference type="Pfam" id="PF04535"/>
    </source>
</evidence>
<proteinExistence type="inferred from homology"/>
<sequence>MDSEFGKSKSFSSLGAMSKKSLFYFAELGLRILVIAFSVAGAVITVTSQQSVSVFGIVMTASYTYSSSFRYKVVADCVVCGLTVLSVILVISLNRPKSNLKNYFYLLLHDLVCVLVLLSACSAAMAIGFVGKFGQAQTGWMSICDRVQKFCDKMTVSIVTSFLAVICLFLLTVMSAYKLKSQP</sequence>
<dbReference type="Proteomes" id="UP001190926">
    <property type="component" value="Unassembled WGS sequence"/>
</dbReference>